<dbReference type="RefSeq" id="WP_056863369.1">
    <property type="nucleotide sequence ID" value="NZ_BAAAMM010000004.1"/>
</dbReference>
<evidence type="ECO:0000313" key="2">
    <source>
        <dbReference type="EMBL" id="MEQ7848845.1"/>
    </source>
</evidence>
<keyword evidence="3" id="KW-1185">Reference proteome</keyword>
<proteinExistence type="predicted"/>
<feature type="region of interest" description="Disordered" evidence="1">
    <location>
        <begin position="47"/>
        <end position="73"/>
    </location>
</feature>
<dbReference type="InterPro" id="IPR007423">
    <property type="entry name" value="Sel_put"/>
</dbReference>
<accession>A0ABV1P258</accession>
<gene>
    <name evidence="2" type="ORF">V6R90_16315</name>
</gene>
<name>A0ABV1P258_9ACTN</name>
<dbReference type="EMBL" id="JBEGDP010000022">
    <property type="protein sequence ID" value="MEQ7848845.1"/>
    <property type="molecule type" value="Genomic_DNA"/>
</dbReference>
<sequence length="73" mass="8351">MSATGRPAADQRPGAVRRALAGVRWYARELSGEGRWDAYLARCEREGTEPMSRRAFERHRDDHRESSTQGRCC</sequence>
<evidence type="ECO:0000256" key="1">
    <source>
        <dbReference type="SAM" id="MobiDB-lite"/>
    </source>
</evidence>
<organism evidence="2 3">
    <name type="scientific">Nocardioides kribbensis</name>
    <dbReference type="NCBI Taxonomy" id="305517"/>
    <lineage>
        <taxon>Bacteria</taxon>
        <taxon>Bacillati</taxon>
        <taxon>Actinomycetota</taxon>
        <taxon>Actinomycetes</taxon>
        <taxon>Propionibacteriales</taxon>
        <taxon>Nocardioidaceae</taxon>
        <taxon>Nocardioides</taxon>
    </lineage>
</organism>
<dbReference type="Pfam" id="PF04328">
    <property type="entry name" value="Sel_put"/>
    <property type="match status" value="1"/>
</dbReference>
<comment type="caution">
    <text evidence="2">The sequence shown here is derived from an EMBL/GenBank/DDBJ whole genome shotgun (WGS) entry which is preliminary data.</text>
</comment>
<reference evidence="2 3" key="1">
    <citation type="submission" date="2024-02" db="EMBL/GenBank/DDBJ databases">
        <title>Full genome sequence of Nocardioides kribbensis.</title>
        <authorList>
            <person name="Poletto B.L."/>
            <person name="Silva G."/>
            <person name="Galante D."/>
            <person name="Campos K.R."/>
            <person name="Santos M.B.N."/>
            <person name="Sacchi C.T."/>
        </authorList>
    </citation>
    <scope>NUCLEOTIDE SEQUENCE [LARGE SCALE GENOMIC DNA]</scope>
    <source>
        <strain evidence="2 3">O4R</strain>
    </source>
</reference>
<protein>
    <submittedName>
        <fullName evidence="2">YbdD/YjiX family protein</fullName>
    </submittedName>
</protein>
<evidence type="ECO:0000313" key="3">
    <source>
        <dbReference type="Proteomes" id="UP001482520"/>
    </source>
</evidence>
<dbReference type="Proteomes" id="UP001482520">
    <property type="component" value="Unassembled WGS sequence"/>
</dbReference>
<feature type="compositionally biased region" description="Basic and acidic residues" evidence="1">
    <location>
        <begin position="47"/>
        <end position="66"/>
    </location>
</feature>